<reference evidence="2" key="1">
    <citation type="journal article" date="2020" name="Stud. Mycol.">
        <title>101 Dothideomycetes genomes: a test case for predicting lifestyles and emergence of pathogens.</title>
        <authorList>
            <person name="Haridas S."/>
            <person name="Albert R."/>
            <person name="Binder M."/>
            <person name="Bloem J."/>
            <person name="Labutti K."/>
            <person name="Salamov A."/>
            <person name="Andreopoulos B."/>
            <person name="Baker S."/>
            <person name="Barry K."/>
            <person name="Bills G."/>
            <person name="Bluhm B."/>
            <person name="Cannon C."/>
            <person name="Castanera R."/>
            <person name="Culley D."/>
            <person name="Daum C."/>
            <person name="Ezra D."/>
            <person name="Gonzalez J."/>
            <person name="Henrissat B."/>
            <person name="Kuo A."/>
            <person name="Liang C."/>
            <person name="Lipzen A."/>
            <person name="Lutzoni F."/>
            <person name="Magnuson J."/>
            <person name="Mondo S."/>
            <person name="Nolan M."/>
            <person name="Ohm R."/>
            <person name="Pangilinan J."/>
            <person name="Park H.-J."/>
            <person name="Ramirez L."/>
            <person name="Alfaro M."/>
            <person name="Sun H."/>
            <person name="Tritt A."/>
            <person name="Yoshinaga Y."/>
            <person name="Zwiers L.-H."/>
            <person name="Turgeon B."/>
            <person name="Goodwin S."/>
            <person name="Spatafora J."/>
            <person name="Crous P."/>
            <person name="Grigoriev I."/>
        </authorList>
    </citation>
    <scope>NUCLEOTIDE SEQUENCE</scope>
    <source>
        <strain evidence="2">CBS 207.26</strain>
    </source>
</reference>
<evidence type="ECO:0000313" key="3">
    <source>
        <dbReference type="Proteomes" id="UP000800200"/>
    </source>
</evidence>
<feature type="region of interest" description="Disordered" evidence="1">
    <location>
        <begin position="32"/>
        <end position="59"/>
    </location>
</feature>
<evidence type="ECO:0000256" key="1">
    <source>
        <dbReference type="SAM" id="MobiDB-lite"/>
    </source>
</evidence>
<sequence length="71" mass="7568">MTAIRQLCRASATTLALAGGQPTSLEAQRLLAPRPRRRSPAEMEAPRTRGHGTVPDRAGNMENLATVGCRA</sequence>
<protein>
    <submittedName>
        <fullName evidence="2">Uncharacterized protein</fullName>
    </submittedName>
</protein>
<gene>
    <name evidence="2" type="ORF">K469DRAFT_305816</name>
</gene>
<dbReference type="EMBL" id="ML994615">
    <property type="protein sequence ID" value="KAF2192115.1"/>
    <property type="molecule type" value="Genomic_DNA"/>
</dbReference>
<name>A0A6A6ELT1_9PEZI</name>
<organism evidence="2 3">
    <name type="scientific">Zopfia rhizophila CBS 207.26</name>
    <dbReference type="NCBI Taxonomy" id="1314779"/>
    <lineage>
        <taxon>Eukaryota</taxon>
        <taxon>Fungi</taxon>
        <taxon>Dikarya</taxon>
        <taxon>Ascomycota</taxon>
        <taxon>Pezizomycotina</taxon>
        <taxon>Dothideomycetes</taxon>
        <taxon>Dothideomycetes incertae sedis</taxon>
        <taxon>Zopfiaceae</taxon>
        <taxon>Zopfia</taxon>
    </lineage>
</organism>
<dbReference type="AlphaFoldDB" id="A0A6A6ELT1"/>
<accession>A0A6A6ELT1</accession>
<keyword evidence="3" id="KW-1185">Reference proteome</keyword>
<evidence type="ECO:0000313" key="2">
    <source>
        <dbReference type="EMBL" id="KAF2192115.1"/>
    </source>
</evidence>
<proteinExistence type="predicted"/>
<dbReference type="Proteomes" id="UP000800200">
    <property type="component" value="Unassembled WGS sequence"/>
</dbReference>